<evidence type="ECO:0000259" key="3">
    <source>
        <dbReference type="PROSITE" id="PS51781"/>
    </source>
</evidence>
<accession>A0ABY4WLY6</accession>
<feature type="region of interest" description="Disordered" evidence="1">
    <location>
        <begin position="159"/>
        <end position="203"/>
    </location>
</feature>
<feature type="compositionally biased region" description="Pro residues" evidence="1">
    <location>
        <begin position="160"/>
        <end position="203"/>
    </location>
</feature>
<protein>
    <submittedName>
        <fullName evidence="4">Stage II sporulation protein P</fullName>
    </submittedName>
</protein>
<proteinExistence type="predicted"/>
<evidence type="ECO:0000256" key="1">
    <source>
        <dbReference type="SAM" id="MobiDB-lite"/>
    </source>
</evidence>
<dbReference type="SMART" id="SM00287">
    <property type="entry name" value="SH3b"/>
    <property type="match status" value="4"/>
</dbReference>
<dbReference type="PROSITE" id="PS51781">
    <property type="entry name" value="SH3B"/>
    <property type="match status" value="3"/>
</dbReference>
<gene>
    <name evidence="4" type="ORF">NDK47_03555</name>
</gene>
<name>A0ABY4WLY6_9BACL</name>
<feature type="region of interest" description="Disordered" evidence="1">
    <location>
        <begin position="316"/>
        <end position="341"/>
    </location>
</feature>
<organism evidence="4 5">
    <name type="scientific">Brevibacillus ruminantium</name>
    <dbReference type="NCBI Taxonomy" id="2950604"/>
    <lineage>
        <taxon>Bacteria</taxon>
        <taxon>Bacillati</taxon>
        <taxon>Bacillota</taxon>
        <taxon>Bacilli</taxon>
        <taxon>Bacillales</taxon>
        <taxon>Paenibacillaceae</taxon>
        <taxon>Brevibacillus</taxon>
    </lineage>
</organism>
<dbReference type="InterPro" id="IPR010897">
    <property type="entry name" value="Spore_II_P"/>
</dbReference>
<dbReference type="InterPro" id="IPR003646">
    <property type="entry name" value="SH3-like_bac-type"/>
</dbReference>
<keyword evidence="5" id="KW-1185">Reference proteome</keyword>
<evidence type="ECO:0000256" key="2">
    <source>
        <dbReference type="SAM" id="SignalP"/>
    </source>
</evidence>
<dbReference type="PANTHER" id="PTHR34408:SF1">
    <property type="entry name" value="GLYCOSYL HYDROLASE FAMILY 19 DOMAIN-CONTAINING PROTEIN HI_1415"/>
    <property type="match status" value="1"/>
</dbReference>
<dbReference type="Gene3D" id="2.30.30.40">
    <property type="entry name" value="SH3 Domains"/>
    <property type="match status" value="4"/>
</dbReference>
<feature type="compositionally biased region" description="Polar residues" evidence="1">
    <location>
        <begin position="321"/>
        <end position="332"/>
    </location>
</feature>
<evidence type="ECO:0000313" key="4">
    <source>
        <dbReference type="EMBL" id="USG66394.1"/>
    </source>
</evidence>
<feature type="chain" id="PRO_5045739625" evidence="2">
    <location>
        <begin position="27"/>
        <end position="641"/>
    </location>
</feature>
<dbReference type="Proteomes" id="UP001056500">
    <property type="component" value="Chromosome"/>
</dbReference>
<evidence type="ECO:0000313" key="5">
    <source>
        <dbReference type="Proteomes" id="UP001056500"/>
    </source>
</evidence>
<reference evidence="4" key="1">
    <citation type="submission" date="2022-06" db="EMBL/GenBank/DDBJ databases">
        <title>Genome sequencing of Brevibacillus sp. BB3-R1.</title>
        <authorList>
            <person name="Heo J."/>
            <person name="Lee D."/>
            <person name="Won M."/>
            <person name="Han B.-H."/>
            <person name="Hong S.-B."/>
            <person name="Kwon S.-W."/>
        </authorList>
    </citation>
    <scope>NUCLEOTIDE SEQUENCE</scope>
    <source>
        <strain evidence="4">BB3-R1</strain>
    </source>
</reference>
<sequence length="641" mass="67856">MLLRTQTMLIAVCLLFLLTPFSVAQAATHVEVTVDQLNIRSAPDTTSQIVGTITKATRLSIVSQRNGWTQVKLANGQSGWLNNKYVKMIEIPRIIYVKSTVDMLNVRAEPNATAQILQIIDKNGVFLQVKKQGSWAQIKLSDKVNGWVNASYLTETAAPAPAPTPAPPPPVLQTPAPNPNLTPTEPAAPPAGVPAAPPAPGVPAAPPAGVPAAPPALGVPAAPPAGVPVAPPAPSVPVSPPISNVPPTVGVGLEQTGNTLVLHDGFEVFSDPDIWATVVGWLPAGTVVTHQGNTNGWYKISYNGTYGYIFGPTPNAGGAQGQPNNSPGTSTPVPAAPAQTEASIRVKNPDTNLRSGPGTDYAVVGVVQPGQTYPIIQTEGDWYLIRMPDQSSAYIAGWIVELVQPAGSAPGTGTGSPGVGYNAGMIGNETVYIYHTHNRESWHNVAKMTQGSSVDDPVNNITLVGKRLGELLQAKGVPTMVSQDDFAQKLAEQKKSFAMSYTESYKAVVAAANTSPHLKYLFDIHRDGNEPRSKVAHTLNGKTYARILFVIGTANPNYQENKNLAEHLHAHLEAAYPGLSRGIILKGKNEGNGEYNQSISGGSLLLEIGGTNNTLEECYNTAEALSEVIVRHMLESQLVYK</sequence>
<dbReference type="Pfam" id="PF08239">
    <property type="entry name" value="SH3_3"/>
    <property type="match status" value="4"/>
</dbReference>
<dbReference type="EMBL" id="CP098755">
    <property type="protein sequence ID" value="USG66394.1"/>
    <property type="molecule type" value="Genomic_DNA"/>
</dbReference>
<dbReference type="NCBIfam" id="TIGR02867">
    <property type="entry name" value="spore_II_P"/>
    <property type="match status" value="1"/>
</dbReference>
<dbReference type="RefSeq" id="WP_251873544.1">
    <property type="nucleotide sequence ID" value="NZ_CP098755.1"/>
</dbReference>
<dbReference type="Pfam" id="PF07454">
    <property type="entry name" value="SpoIIP"/>
    <property type="match status" value="1"/>
</dbReference>
<dbReference type="PANTHER" id="PTHR34408">
    <property type="entry name" value="FAMILY PROTEIN, PUTATIVE-RELATED"/>
    <property type="match status" value="1"/>
</dbReference>
<feature type="domain" description="SH3b" evidence="3">
    <location>
        <begin position="94"/>
        <end position="157"/>
    </location>
</feature>
<feature type="domain" description="SH3b" evidence="3">
    <location>
        <begin position="27"/>
        <end position="90"/>
    </location>
</feature>
<dbReference type="InterPro" id="IPR052354">
    <property type="entry name" value="Cell_Wall_Dynamics_Protein"/>
</dbReference>
<keyword evidence="2" id="KW-0732">Signal</keyword>
<feature type="domain" description="SH3b" evidence="3">
    <location>
        <begin position="339"/>
        <end position="403"/>
    </location>
</feature>
<feature type="signal peptide" evidence="2">
    <location>
        <begin position="1"/>
        <end position="26"/>
    </location>
</feature>